<organism evidence="1 2">
    <name type="scientific">Allacma fusca</name>
    <dbReference type="NCBI Taxonomy" id="39272"/>
    <lineage>
        <taxon>Eukaryota</taxon>
        <taxon>Metazoa</taxon>
        <taxon>Ecdysozoa</taxon>
        <taxon>Arthropoda</taxon>
        <taxon>Hexapoda</taxon>
        <taxon>Collembola</taxon>
        <taxon>Symphypleona</taxon>
        <taxon>Sminthuridae</taxon>
        <taxon>Allacma</taxon>
    </lineage>
</organism>
<sequence length="17" mass="1903">GYRPACIRCNNQCKSSC</sequence>
<gene>
    <name evidence="1" type="ORF">AFUS01_LOCUS37601</name>
</gene>
<protein>
    <submittedName>
        <fullName evidence="1">Uncharacterized protein</fullName>
    </submittedName>
</protein>
<dbReference type="Proteomes" id="UP000708208">
    <property type="component" value="Unassembled WGS sequence"/>
</dbReference>
<evidence type="ECO:0000313" key="1">
    <source>
        <dbReference type="EMBL" id="CAG7827625.1"/>
    </source>
</evidence>
<name>A0A8J2PZE3_9HEXA</name>
<comment type="caution">
    <text evidence="1">The sequence shown here is derived from an EMBL/GenBank/DDBJ whole genome shotgun (WGS) entry which is preliminary data.</text>
</comment>
<dbReference type="AlphaFoldDB" id="A0A8J2PZE3"/>
<dbReference type="EMBL" id="CAJVCH010544213">
    <property type="protein sequence ID" value="CAG7827625.1"/>
    <property type="molecule type" value="Genomic_DNA"/>
</dbReference>
<proteinExistence type="predicted"/>
<keyword evidence="2" id="KW-1185">Reference proteome</keyword>
<evidence type="ECO:0000313" key="2">
    <source>
        <dbReference type="Proteomes" id="UP000708208"/>
    </source>
</evidence>
<feature type="non-terminal residue" evidence="1">
    <location>
        <position position="1"/>
    </location>
</feature>
<reference evidence="1" key="1">
    <citation type="submission" date="2021-06" db="EMBL/GenBank/DDBJ databases">
        <authorList>
            <person name="Hodson N. C."/>
            <person name="Mongue J. A."/>
            <person name="Jaron S. K."/>
        </authorList>
    </citation>
    <scope>NUCLEOTIDE SEQUENCE</scope>
</reference>
<accession>A0A8J2PZE3</accession>